<dbReference type="SUPFAM" id="SSF55347">
    <property type="entry name" value="Glyceraldehyde-3-phosphate dehydrogenase-like, C-terminal domain"/>
    <property type="match status" value="1"/>
</dbReference>
<evidence type="ECO:0000313" key="3">
    <source>
        <dbReference type="EMBL" id="QJI03779.1"/>
    </source>
</evidence>
<dbReference type="InterPro" id="IPR004104">
    <property type="entry name" value="Gfo/Idh/MocA-like_OxRdtase_C"/>
</dbReference>
<dbReference type="PANTHER" id="PTHR43249:SF1">
    <property type="entry name" value="D-GLUCOSIDE 3-DEHYDROGENASE"/>
    <property type="match status" value="1"/>
</dbReference>
<feature type="domain" description="Gfo/Idh/MocA-like oxidoreductase C-terminal" evidence="2">
    <location>
        <begin position="154"/>
        <end position="193"/>
    </location>
</feature>
<dbReference type="PANTHER" id="PTHR43249">
    <property type="entry name" value="UDP-N-ACETYL-2-AMINO-2-DEOXY-D-GLUCURONATE OXIDASE"/>
    <property type="match status" value="1"/>
</dbReference>
<gene>
    <name evidence="3" type="ORF">TM448B04981_0008</name>
</gene>
<accession>A0A6M3Y0L3</accession>
<reference evidence="3" key="1">
    <citation type="submission" date="2020-03" db="EMBL/GenBank/DDBJ databases">
        <title>The deep terrestrial virosphere.</title>
        <authorList>
            <person name="Holmfeldt K."/>
            <person name="Nilsson E."/>
            <person name="Simone D."/>
            <person name="Lopez-Fernandez M."/>
            <person name="Wu X."/>
            <person name="de Brujin I."/>
            <person name="Lundin D."/>
            <person name="Andersson A."/>
            <person name="Bertilsson S."/>
            <person name="Dopson M."/>
        </authorList>
    </citation>
    <scope>NUCLEOTIDE SEQUENCE</scope>
    <source>
        <strain evidence="3">TM448B04981</strain>
    </source>
</reference>
<dbReference type="InterPro" id="IPR052515">
    <property type="entry name" value="Gfo/Idh/MocA_Oxidoreductase"/>
</dbReference>
<organism evidence="3">
    <name type="scientific">viral metagenome</name>
    <dbReference type="NCBI Taxonomy" id="1070528"/>
    <lineage>
        <taxon>unclassified sequences</taxon>
        <taxon>metagenomes</taxon>
        <taxon>organismal metagenomes</taxon>
    </lineage>
</organism>
<dbReference type="InterPro" id="IPR036291">
    <property type="entry name" value="NAD(P)-bd_dom_sf"/>
</dbReference>
<dbReference type="Pfam" id="PF02894">
    <property type="entry name" value="GFO_IDH_MocA_C"/>
    <property type="match status" value="1"/>
</dbReference>
<dbReference type="InterPro" id="IPR000683">
    <property type="entry name" value="Gfo/Idh/MocA-like_OxRdtase_N"/>
</dbReference>
<dbReference type="AlphaFoldDB" id="A0A6M3Y0L3"/>
<dbReference type="SUPFAM" id="SSF51735">
    <property type="entry name" value="NAD(P)-binding Rossmann-fold domains"/>
    <property type="match status" value="1"/>
</dbReference>
<dbReference type="Pfam" id="PF01408">
    <property type="entry name" value="GFO_IDH_MocA"/>
    <property type="match status" value="1"/>
</dbReference>
<protein>
    <submittedName>
        <fullName evidence="3">Putative oxidoreductase family protein</fullName>
    </submittedName>
</protein>
<dbReference type="GO" id="GO:0000166">
    <property type="term" value="F:nucleotide binding"/>
    <property type="evidence" value="ECO:0007669"/>
    <property type="project" value="InterPro"/>
</dbReference>
<feature type="domain" description="Gfo/Idh/MocA-like oxidoreductase N-terminal" evidence="1">
    <location>
        <begin position="3"/>
        <end position="101"/>
    </location>
</feature>
<evidence type="ECO:0000259" key="1">
    <source>
        <dbReference type="Pfam" id="PF01408"/>
    </source>
</evidence>
<dbReference type="EMBL" id="MT145118">
    <property type="protein sequence ID" value="QJI03779.1"/>
    <property type="molecule type" value="Genomic_DNA"/>
</dbReference>
<sequence>MKRFVLIGAAGFVAPRHMKAIKEVGGDLIACLDPHDSVGILDSYFPDCKYFSEFERFDRYCVNQDIDYTVVCSPNYLHDAHCRFGLRIGSDVICEKPLVLREHNLIDLRYVEDNTEHRIWNILQLRLSDTAIQLKKLDLSKSGGTAYLEYYTPRGDWYDYSWKSNVEKSGGIVSNIGIHLIDLLLWLFGKEYTISRWKNNSRSAYGMLRIGNFEVSIILSIKKGLPPRRILSINMDEFDLSKNFGDLHTLSYQKILAGEGFGIEDCRSAIKLCEELRRL</sequence>
<dbReference type="Gene3D" id="3.30.360.10">
    <property type="entry name" value="Dihydrodipicolinate Reductase, domain 2"/>
    <property type="match status" value="1"/>
</dbReference>
<proteinExistence type="predicted"/>
<name>A0A6M3Y0L3_9ZZZZ</name>
<dbReference type="Gene3D" id="3.40.50.720">
    <property type="entry name" value="NAD(P)-binding Rossmann-like Domain"/>
    <property type="match status" value="1"/>
</dbReference>
<evidence type="ECO:0000259" key="2">
    <source>
        <dbReference type="Pfam" id="PF02894"/>
    </source>
</evidence>